<gene>
    <name evidence="5" type="ORF">D3H65_02880</name>
</gene>
<dbReference type="Proteomes" id="UP000263900">
    <property type="component" value="Chromosome"/>
</dbReference>
<dbReference type="InterPro" id="IPR046532">
    <property type="entry name" value="DUF6597"/>
</dbReference>
<sequence length="282" mass="32692">MNIATFYPQHSILQQHIEYYYFLKADSPDFQTTYYAFPNIAVPLSLHRSATYEIKANYTGVQAIKNGPCAALIQRNFQQPFLVNLQGPIDKVTICFKPCGISSFINQPFGEIAPEDSQAFLAWDQWPAYQRWQNKFFATDDNQERVDVLEEFLLSIYTPFAGQALLDKAIGWLSDFGEQASIEEMAERLGLTTRSFNRLFQKHMSISPVAWKKIARFRHSLKNKLFNAQFKKLTEIGYDSNFYDQAYFIKVYNKLTGSNPTAFFKSVEKLADDHLIFRFVKE</sequence>
<dbReference type="SUPFAM" id="SSF46689">
    <property type="entry name" value="Homeodomain-like"/>
    <property type="match status" value="1"/>
</dbReference>
<proteinExistence type="predicted"/>
<dbReference type="Gene3D" id="1.10.10.60">
    <property type="entry name" value="Homeodomain-like"/>
    <property type="match status" value="1"/>
</dbReference>
<feature type="domain" description="HTH araC/xylS-type" evidence="4">
    <location>
        <begin position="167"/>
        <end position="266"/>
    </location>
</feature>
<evidence type="ECO:0000256" key="3">
    <source>
        <dbReference type="ARBA" id="ARBA00023163"/>
    </source>
</evidence>
<dbReference type="SMART" id="SM00342">
    <property type="entry name" value="HTH_ARAC"/>
    <property type="match status" value="1"/>
</dbReference>
<evidence type="ECO:0000313" key="5">
    <source>
        <dbReference type="EMBL" id="AXY72974.1"/>
    </source>
</evidence>
<accession>A0A3B7MF67</accession>
<dbReference type="RefSeq" id="WP_119048812.1">
    <property type="nucleotide sequence ID" value="NZ_CP032157.1"/>
</dbReference>
<dbReference type="InterPro" id="IPR018060">
    <property type="entry name" value="HTH_AraC"/>
</dbReference>
<dbReference type="KEGG" id="pseg:D3H65_02880"/>
<dbReference type="PANTHER" id="PTHR43280">
    <property type="entry name" value="ARAC-FAMILY TRANSCRIPTIONAL REGULATOR"/>
    <property type="match status" value="1"/>
</dbReference>
<organism evidence="5 6">
    <name type="scientific">Paraflavitalea soli</name>
    <dbReference type="NCBI Taxonomy" id="2315862"/>
    <lineage>
        <taxon>Bacteria</taxon>
        <taxon>Pseudomonadati</taxon>
        <taxon>Bacteroidota</taxon>
        <taxon>Chitinophagia</taxon>
        <taxon>Chitinophagales</taxon>
        <taxon>Chitinophagaceae</taxon>
        <taxon>Paraflavitalea</taxon>
    </lineage>
</organism>
<keyword evidence="1" id="KW-0805">Transcription regulation</keyword>
<dbReference type="Pfam" id="PF20240">
    <property type="entry name" value="DUF6597"/>
    <property type="match status" value="1"/>
</dbReference>
<dbReference type="InterPro" id="IPR009057">
    <property type="entry name" value="Homeodomain-like_sf"/>
</dbReference>
<dbReference type="GO" id="GO:0043565">
    <property type="term" value="F:sequence-specific DNA binding"/>
    <property type="evidence" value="ECO:0007669"/>
    <property type="project" value="InterPro"/>
</dbReference>
<dbReference type="OrthoDB" id="662446at2"/>
<reference evidence="5 6" key="1">
    <citation type="submission" date="2018-09" db="EMBL/GenBank/DDBJ databases">
        <title>Genome sequencing of strain 6GH32-13.</title>
        <authorList>
            <person name="Weon H.-Y."/>
            <person name="Heo J."/>
            <person name="Kwon S.-W."/>
        </authorList>
    </citation>
    <scope>NUCLEOTIDE SEQUENCE [LARGE SCALE GENOMIC DNA]</scope>
    <source>
        <strain evidence="5 6">5GH32-13</strain>
    </source>
</reference>
<protein>
    <submittedName>
        <fullName evidence="5">AraC family transcriptional regulator</fullName>
    </submittedName>
</protein>
<name>A0A3B7MF67_9BACT</name>
<dbReference type="PROSITE" id="PS01124">
    <property type="entry name" value="HTH_ARAC_FAMILY_2"/>
    <property type="match status" value="1"/>
</dbReference>
<dbReference type="Pfam" id="PF12833">
    <property type="entry name" value="HTH_18"/>
    <property type="match status" value="1"/>
</dbReference>
<evidence type="ECO:0000256" key="1">
    <source>
        <dbReference type="ARBA" id="ARBA00023015"/>
    </source>
</evidence>
<dbReference type="GO" id="GO:0003700">
    <property type="term" value="F:DNA-binding transcription factor activity"/>
    <property type="evidence" value="ECO:0007669"/>
    <property type="project" value="InterPro"/>
</dbReference>
<evidence type="ECO:0000313" key="6">
    <source>
        <dbReference type="Proteomes" id="UP000263900"/>
    </source>
</evidence>
<dbReference type="EMBL" id="CP032157">
    <property type="protein sequence ID" value="AXY72974.1"/>
    <property type="molecule type" value="Genomic_DNA"/>
</dbReference>
<keyword evidence="2" id="KW-0238">DNA-binding</keyword>
<dbReference type="PANTHER" id="PTHR43280:SF2">
    <property type="entry name" value="HTH-TYPE TRANSCRIPTIONAL REGULATOR EXSA"/>
    <property type="match status" value="1"/>
</dbReference>
<dbReference type="AlphaFoldDB" id="A0A3B7MF67"/>
<keyword evidence="3" id="KW-0804">Transcription</keyword>
<evidence type="ECO:0000259" key="4">
    <source>
        <dbReference type="PROSITE" id="PS01124"/>
    </source>
</evidence>
<keyword evidence="6" id="KW-1185">Reference proteome</keyword>
<evidence type="ECO:0000256" key="2">
    <source>
        <dbReference type="ARBA" id="ARBA00023125"/>
    </source>
</evidence>